<dbReference type="PANTHER" id="PTHR46769:SF2">
    <property type="entry name" value="FIBROCYSTIN-L ISOFORM 2 PRECURSOR-RELATED"/>
    <property type="match status" value="1"/>
</dbReference>
<dbReference type="SUPFAM" id="SSF81296">
    <property type="entry name" value="E set domains"/>
    <property type="match status" value="6"/>
</dbReference>
<dbReference type="AlphaFoldDB" id="A0A544TIV4"/>
<accession>A0A544TIV4</accession>
<dbReference type="PANTHER" id="PTHR46769">
    <property type="entry name" value="POLYCYSTIC KIDNEY AND HEPATIC DISEASE 1 (AUTOSOMAL RECESSIVE)-LIKE 1"/>
    <property type="match status" value="1"/>
</dbReference>
<dbReference type="InterPro" id="IPR002035">
    <property type="entry name" value="VWF_A"/>
</dbReference>
<evidence type="ECO:0000259" key="2">
    <source>
        <dbReference type="PROSITE" id="PS50234"/>
    </source>
</evidence>
<dbReference type="CDD" id="cd00198">
    <property type="entry name" value="vWFA"/>
    <property type="match status" value="1"/>
</dbReference>
<dbReference type="SMART" id="SM00327">
    <property type="entry name" value="VWA"/>
    <property type="match status" value="1"/>
</dbReference>
<reference evidence="3 4" key="1">
    <citation type="submission" date="2019-06" db="EMBL/GenBank/DDBJ databases">
        <title>Psychrobacillus vulpis sp. nov., a new species isolated from feces of a red fox that inhabits in The Tablas de Daimiel Natural Park, Albacete, Spain.</title>
        <authorList>
            <person name="Rodriguez M."/>
            <person name="Reina J.C."/>
            <person name="Bejar V."/>
            <person name="Llamas I."/>
        </authorList>
    </citation>
    <scope>NUCLEOTIDE SEQUENCE [LARGE SCALE GENOMIC DNA]</scope>
    <source>
        <strain evidence="3 4">Z8</strain>
    </source>
</reference>
<sequence>MKLLKTIKFALIAILIIGIATPLSTEAALVNSGELMNINKTVSKNTLVKGETTDVTLTVKGTPKDTTFVKPNDVILIIDKSGSMTTDNRITAAKDAAKEFIDLMDLSKHELGIVDFENNIYSLPLTTDKEAAKNYVDTINAGGGTNTGDAIRKATEILANHRPDAQPTIIIMTDGAANSAPDALAASKAAKDAGITFYSIALLGPNEDPTTSAPNLLLMDMASSAKHHHFVLGSIGLSDVYKRIVEEIGLASAYNVKITDTIAPGFELVPGSYDNHIPRPTVTGNTIEWFISELKSDELSFTYQVRAKDDATAGKYTLAQTTTTFEIGDGSTYSLNTINPIVEIKNHAPVITSITEDKGLTTGGETVTITGQNFLPGAKVYFGSKLATVISETGTELIVTTPTGVQGPVVVKVENTDKQFATGNFNYYAIPTITSISPAEGPLGGGNQINISGSNYLKGAVVYINDVAAVTSFSSSSLLRATVPASTESGIVSIKVVNPDNTSIEQLDAYTYLAPPPPPKVELTSLSTTSGKLIGGETIILTGKNFDQNVKVYFGDNEAVVSSYISSTSIRVVVPEGVATGLVTVKVINPSNSTAELTNAYEYLAPPPPPVPVVTSLSEDSILVGTTKTIAVIGENFQRTSKVYFGDLEATSFTFYSANKVTVRIPISTIPGVVDVKVVNTDGEFGVLNNGFTFIEPIPDPAPIITSLSDTSGPMTGKEILTITGQNFNRSSIVYFGNKAGRIISISDTEITVETPATTVRGIVSVKVVNPDNQEYTLQDSYMYEGIKPTITSLTPDNGLAKGGYLVAILGTNFNNKMKVTVGGTPLTYTYYSATKIVIRMPASTPGVVDITIDLDGETATTKFTYN</sequence>
<dbReference type="InterPro" id="IPR052387">
    <property type="entry name" value="Fibrocystin"/>
</dbReference>
<evidence type="ECO:0000313" key="3">
    <source>
        <dbReference type="EMBL" id="TQR17380.1"/>
    </source>
</evidence>
<dbReference type="Proteomes" id="UP000316626">
    <property type="component" value="Unassembled WGS sequence"/>
</dbReference>
<dbReference type="PROSITE" id="PS50234">
    <property type="entry name" value="VWFA"/>
    <property type="match status" value="1"/>
</dbReference>
<comment type="caution">
    <text evidence="3">The sequence shown here is derived from an EMBL/GenBank/DDBJ whole genome shotgun (WGS) entry which is preliminary data.</text>
</comment>
<proteinExistence type="predicted"/>
<dbReference type="InterPro" id="IPR013783">
    <property type="entry name" value="Ig-like_fold"/>
</dbReference>
<keyword evidence="4" id="KW-1185">Reference proteome</keyword>
<dbReference type="SMART" id="SM00429">
    <property type="entry name" value="IPT"/>
    <property type="match status" value="6"/>
</dbReference>
<dbReference type="Pfam" id="PF00092">
    <property type="entry name" value="VWA"/>
    <property type="match status" value="1"/>
</dbReference>
<keyword evidence="1" id="KW-0732">Signal</keyword>
<dbReference type="CDD" id="cd00102">
    <property type="entry name" value="IPT"/>
    <property type="match status" value="4"/>
</dbReference>
<evidence type="ECO:0000256" key="1">
    <source>
        <dbReference type="ARBA" id="ARBA00022729"/>
    </source>
</evidence>
<protein>
    <submittedName>
        <fullName evidence="3">VWA domain-containing protein</fullName>
    </submittedName>
</protein>
<dbReference type="InterPro" id="IPR002909">
    <property type="entry name" value="IPT_dom"/>
</dbReference>
<organism evidence="3 4">
    <name type="scientific">Psychrobacillus vulpis</name>
    <dbReference type="NCBI Taxonomy" id="2325572"/>
    <lineage>
        <taxon>Bacteria</taxon>
        <taxon>Bacillati</taxon>
        <taxon>Bacillota</taxon>
        <taxon>Bacilli</taxon>
        <taxon>Bacillales</taxon>
        <taxon>Bacillaceae</taxon>
        <taxon>Psychrobacillus</taxon>
    </lineage>
</organism>
<gene>
    <name evidence="3" type="ORF">FG384_17980</name>
</gene>
<dbReference type="RefSeq" id="WP_142644069.1">
    <property type="nucleotide sequence ID" value="NZ_VDGI01000027.1"/>
</dbReference>
<dbReference type="Pfam" id="PF01833">
    <property type="entry name" value="TIG"/>
    <property type="match status" value="6"/>
</dbReference>
<dbReference type="SUPFAM" id="SSF53300">
    <property type="entry name" value="vWA-like"/>
    <property type="match status" value="1"/>
</dbReference>
<dbReference type="Gene3D" id="2.60.40.10">
    <property type="entry name" value="Immunoglobulins"/>
    <property type="match status" value="6"/>
</dbReference>
<dbReference type="OrthoDB" id="1656124at2"/>
<dbReference type="EMBL" id="VDGI01000027">
    <property type="protein sequence ID" value="TQR17380.1"/>
    <property type="molecule type" value="Genomic_DNA"/>
</dbReference>
<name>A0A544TIV4_9BACI</name>
<dbReference type="InterPro" id="IPR014756">
    <property type="entry name" value="Ig_E-set"/>
</dbReference>
<evidence type="ECO:0000313" key="4">
    <source>
        <dbReference type="Proteomes" id="UP000316626"/>
    </source>
</evidence>
<dbReference type="Gene3D" id="3.40.50.410">
    <property type="entry name" value="von Willebrand factor, type A domain"/>
    <property type="match status" value="1"/>
</dbReference>
<dbReference type="InterPro" id="IPR036465">
    <property type="entry name" value="vWFA_dom_sf"/>
</dbReference>
<feature type="domain" description="VWFA" evidence="2">
    <location>
        <begin position="73"/>
        <end position="248"/>
    </location>
</feature>